<feature type="compositionally biased region" description="Basic and acidic residues" evidence="3">
    <location>
        <begin position="607"/>
        <end position="617"/>
    </location>
</feature>
<feature type="region of interest" description="Disordered" evidence="3">
    <location>
        <begin position="634"/>
        <end position="666"/>
    </location>
</feature>
<dbReference type="PANTHER" id="PTHR42648">
    <property type="entry name" value="TRANSPOSASE, PUTATIVE-RELATED"/>
    <property type="match status" value="1"/>
</dbReference>
<dbReference type="EMBL" id="BQNB010021794">
    <property type="protein sequence ID" value="GJU10129.1"/>
    <property type="molecule type" value="Genomic_DNA"/>
</dbReference>
<proteinExistence type="predicted"/>
<evidence type="ECO:0000313" key="5">
    <source>
        <dbReference type="EMBL" id="GJU10129.1"/>
    </source>
</evidence>
<dbReference type="Gene3D" id="3.30.420.10">
    <property type="entry name" value="Ribonuclease H-like superfamily/Ribonuclease H"/>
    <property type="match status" value="1"/>
</dbReference>
<evidence type="ECO:0000256" key="3">
    <source>
        <dbReference type="SAM" id="MobiDB-lite"/>
    </source>
</evidence>
<evidence type="ECO:0000256" key="1">
    <source>
        <dbReference type="ARBA" id="ARBA00022723"/>
    </source>
</evidence>
<reference evidence="5" key="1">
    <citation type="journal article" date="2022" name="Int. J. Mol. Sci.">
        <title>Draft Genome of Tanacetum Coccineum: Genomic Comparison of Closely Related Tanacetum-Family Plants.</title>
        <authorList>
            <person name="Yamashiro T."/>
            <person name="Shiraishi A."/>
            <person name="Nakayama K."/>
            <person name="Satake H."/>
        </authorList>
    </citation>
    <scope>NUCLEOTIDE SEQUENCE</scope>
</reference>
<gene>
    <name evidence="5" type="ORF">Tco_1132525</name>
</gene>
<evidence type="ECO:0000256" key="2">
    <source>
        <dbReference type="ARBA" id="ARBA00022801"/>
    </source>
</evidence>
<feature type="region of interest" description="Disordered" evidence="3">
    <location>
        <begin position="593"/>
        <end position="617"/>
    </location>
</feature>
<feature type="compositionally biased region" description="Polar residues" evidence="3">
    <location>
        <begin position="593"/>
        <end position="605"/>
    </location>
</feature>
<dbReference type="InterPro" id="IPR013103">
    <property type="entry name" value="RVT_2"/>
</dbReference>
<feature type="domain" description="Reverse transcriptase Ty1/copia-type" evidence="4">
    <location>
        <begin position="784"/>
        <end position="869"/>
    </location>
</feature>
<evidence type="ECO:0000313" key="6">
    <source>
        <dbReference type="Proteomes" id="UP001151760"/>
    </source>
</evidence>
<feature type="compositionally biased region" description="Basic and acidic residues" evidence="3">
    <location>
        <begin position="634"/>
        <end position="643"/>
    </location>
</feature>
<accession>A0ABQ5JCR9</accession>
<comment type="caution">
    <text evidence="5">The sequence shown here is derived from an EMBL/GenBank/DDBJ whole genome shotgun (WGS) entry which is preliminary data.</text>
</comment>
<evidence type="ECO:0000259" key="4">
    <source>
        <dbReference type="Pfam" id="PF07727"/>
    </source>
</evidence>
<organism evidence="5 6">
    <name type="scientific">Tanacetum coccineum</name>
    <dbReference type="NCBI Taxonomy" id="301880"/>
    <lineage>
        <taxon>Eukaryota</taxon>
        <taxon>Viridiplantae</taxon>
        <taxon>Streptophyta</taxon>
        <taxon>Embryophyta</taxon>
        <taxon>Tracheophyta</taxon>
        <taxon>Spermatophyta</taxon>
        <taxon>Magnoliopsida</taxon>
        <taxon>eudicotyledons</taxon>
        <taxon>Gunneridae</taxon>
        <taxon>Pentapetalae</taxon>
        <taxon>asterids</taxon>
        <taxon>campanulids</taxon>
        <taxon>Asterales</taxon>
        <taxon>Asteraceae</taxon>
        <taxon>Asteroideae</taxon>
        <taxon>Anthemideae</taxon>
        <taxon>Anthemidinae</taxon>
        <taxon>Tanacetum</taxon>
    </lineage>
</organism>
<dbReference type="SUPFAM" id="SSF53098">
    <property type="entry name" value="Ribonuclease H-like"/>
    <property type="match status" value="1"/>
</dbReference>
<protein>
    <submittedName>
        <fullName evidence="5">Ribonuclease H-like domain-containing protein</fullName>
    </submittedName>
</protein>
<dbReference type="PANTHER" id="PTHR42648:SF32">
    <property type="entry name" value="RIBONUCLEASE H-LIKE DOMAIN, GAG-PRE-INTEGRASE DOMAIN PROTEIN-RELATED"/>
    <property type="match status" value="1"/>
</dbReference>
<keyword evidence="1" id="KW-0479">Metal-binding</keyword>
<dbReference type="InterPro" id="IPR039537">
    <property type="entry name" value="Retrotran_Ty1/copia-like"/>
</dbReference>
<reference evidence="5" key="2">
    <citation type="submission" date="2022-01" db="EMBL/GenBank/DDBJ databases">
        <authorList>
            <person name="Yamashiro T."/>
            <person name="Shiraishi A."/>
            <person name="Satake H."/>
            <person name="Nakayama K."/>
        </authorList>
    </citation>
    <scope>NUCLEOTIDE SEQUENCE</scope>
</reference>
<keyword evidence="6" id="KW-1185">Reference proteome</keyword>
<name>A0ABQ5JCR9_9ASTR</name>
<dbReference type="InterPro" id="IPR036397">
    <property type="entry name" value="RNaseH_sf"/>
</dbReference>
<sequence>MVNGTWVDDPVQVKREFFEHFRGRFDKPSVNRACIDTPFPVSLSIDQKEDMERRISKEEVKRAVWDCGVDKSPGPDGFSFSFYRHFWPVIEKDVFEAVDYFSMYGNYPNWMYSELYCFDSKILDANMVKDFRSYKFDRELIQEMLDAIKSRCVEMMNPKKMQKLCLEAQFKGFYIYKTEQKGFTKAMTVSLIMRIKPGVDSLSFDDLYNNLRVFESDIKGSTASSSSPQNVAFVSENSSSTNEVSTAYCVPNLSGQNSTVMNKLLSLLITCYNQVCPQLGGIMRTWGQIDEYDLEEMDLKWHFARECSNQWELKIKVERCMEFWNKVWEQNCTERGSKALVTIDGEGVDWTNHSEDEDYALMACNSSDSDTEAVKIAIPPGIVFVFARSRSWARKIVRSYVQTRSLDSLGLKKVESKLLLISKDKLWFVIAEGMHAVPPPMTGNYMPSGPEIEEPSELVSEQLLNVTNVECQLRSGRGCSIIEEYESDVKMSTHMTGNKAYLAEFQDFNGGPVAFGGIKREYSNARTPQQNGVAERKNMTLIEAARTMLADSFLPNTFWAEAVSTACYVLNKVLVTKPHNKTSFSSENQANLHTGQQEANQNAALTTDDKREGPREEEQVFMDDLERLKRQEKEANKEAEALRKKGLSLSDLTNPEEDDSEIPPLEDIYQNSTDGFIYSILKALIGRYQPQQFKNKKQRKYSSGMLMLLLAMFKAKKNNHKGLPSFFICLFSVSNMKPPKEDFRALEDEKLGVVCKKNEGLSVQSGFIEIRRMKEELLSEIKKARLEAIRIFLAFASYMGFIVYQIDVKSVFLYGKIDEEVYVSQPPGFLDHKNPQKVYKVVKALYGLHQAPRAWISMFAEYLKKFALQMFKMLVHQLRRRASLSEMRKPGDLISLAMQKAEPLMATSTTEAEYVAAVGKFCRFKIKC</sequence>
<dbReference type="Pfam" id="PF07727">
    <property type="entry name" value="RVT_2"/>
    <property type="match status" value="1"/>
</dbReference>
<keyword evidence="2" id="KW-0378">Hydrolase</keyword>
<dbReference type="Proteomes" id="UP001151760">
    <property type="component" value="Unassembled WGS sequence"/>
</dbReference>
<dbReference type="InterPro" id="IPR012337">
    <property type="entry name" value="RNaseH-like_sf"/>
</dbReference>